<protein>
    <submittedName>
        <fullName evidence="2">Uncharacterized protein</fullName>
    </submittedName>
</protein>
<dbReference type="AlphaFoldDB" id="A0A517LRE3"/>
<dbReference type="EMBL" id="CP042204">
    <property type="protein sequence ID" value="QDS78210.1"/>
    <property type="molecule type" value="Genomic_DNA"/>
</dbReference>
<keyword evidence="3" id="KW-1185">Reference proteome</keyword>
<reference evidence="2 3" key="1">
    <citation type="submission" date="2019-07" db="EMBL/GenBank/DDBJ databases">
        <title>Finished genome of Venturia effusa.</title>
        <authorList>
            <person name="Young C.A."/>
            <person name="Cox M.P."/>
            <person name="Ganley A.R.D."/>
            <person name="David W.J."/>
        </authorList>
    </citation>
    <scope>NUCLEOTIDE SEQUENCE [LARGE SCALE GENOMIC DNA]</scope>
    <source>
        <strain evidence="3">albino</strain>
    </source>
</reference>
<feature type="region of interest" description="Disordered" evidence="1">
    <location>
        <begin position="326"/>
        <end position="371"/>
    </location>
</feature>
<proteinExistence type="predicted"/>
<feature type="compositionally biased region" description="Polar residues" evidence="1">
    <location>
        <begin position="186"/>
        <end position="204"/>
    </location>
</feature>
<dbReference type="Proteomes" id="UP000316270">
    <property type="component" value="Chromosome 20"/>
</dbReference>
<evidence type="ECO:0000313" key="3">
    <source>
        <dbReference type="Proteomes" id="UP000316270"/>
    </source>
</evidence>
<feature type="region of interest" description="Disordered" evidence="1">
    <location>
        <begin position="186"/>
        <end position="309"/>
    </location>
</feature>
<organism evidence="2 3">
    <name type="scientific">Venturia effusa</name>
    <dbReference type="NCBI Taxonomy" id="50376"/>
    <lineage>
        <taxon>Eukaryota</taxon>
        <taxon>Fungi</taxon>
        <taxon>Dikarya</taxon>
        <taxon>Ascomycota</taxon>
        <taxon>Pezizomycotina</taxon>
        <taxon>Dothideomycetes</taxon>
        <taxon>Pleosporomycetidae</taxon>
        <taxon>Venturiales</taxon>
        <taxon>Venturiaceae</taxon>
        <taxon>Venturia</taxon>
    </lineage>
</organism>
<sequence>MDHQDDIESLWQRVYHSTDPETVLADFFHHTSPSERERLLRRCYQTGEQFGVQLERQELIRCTALAYIYTFGLQVCSAQQLQITPSPAVAALIKDRRYQLYSSIQRRPGWRHFPYNITPSDIWRFKNKKEYLGQDILRLYVKIAYRTPDFDTALALLTSEYHSSGTKRLTKAALNKIIDELPTTVPGLQTLDSPPSLPVQSPAANDSARQRPLSRTPTINDNTRQHPLSRTPAINDNTRQPPLSPTPVANHSARQSPLLPRPLHLNLDAQHTPSIDIERRRRRPREPSPADEVSDHFFDPPVPENSLHLEEDFPNHRDLSIISDIVQTDTPLTRRSPPLPPRSGDHATPSRMSLQEDQQRKRSRVTHGDVPETSAVAFERMIAQVTTFAKQYHRLAAELANMELSLQRESSSVLDIRTRWEAACNNRTRAERNLTAQKEIFMSLEEDSNNTSSNLMGDMASLVNRLEAQVSESGHDADALKVELDESEERVNGIHNDIKVKVAKMSKIGQDWGWGDRQSELYEAYHWIGKTFGKAGAEDHCKELQAAADLAGSTGDSASSIADGGM</sequence>
<name>A0A517LRE3_9PEZI</name>
<evidence type="ECO:0000313" key="2">
    <source>
        <dbReference type="EMBL" id="QDS78210.1"/>
    </source>
</evidence>
<dbReference type="OrthoDB" id="10457752at2759"/>
<gene>
    <name evidence="2" type="ORF">FKW77_000768</name>
</gene>
<feature type="compositionally biased region" description="Basic and acidic residues" evidence="1">
    <location>
        <begin position="285"/>
        <end position="298"/>
    </location>
</feature>
<evidence type="ECO:0000256" key="1">
    <source>
        <dbReference type="SAM" id="MobiDB-lite"/>
    </source>
</evidence>
<feature type="compositionally biased region" description="Polar residues" evidence="1">
    <location>
        <begin position="213"/>
        <end position="255"/>
    </location>
</feature>
<accession>A0A517LRE3</accession>